<dbReference type="Proteomes" id="UP001606300">
    <property type="component" value="Unassembled WGS sequence"/>
</dbReference>
<evidence type="ECO:0000313" key="2">
    <source>
        <dbReference type="EMBL" id="MFG6415368.1"/>
    </source>
</evidence>
<organism evidence="2 3">
    <name type="scientific">Pelomonas dachongensis</name>
    <dbReference type="NCBI Taxonomy" id="3299029"/>
    <lineage>
        <taxon>Bacteria</taxon>
        <taxon>Pseudomonadati</taxon>
        <taxon>Pseudomonadota</taxon>
        <taxon>Betaproteobacteria</taxon>
        <taxon>Burkholderiales</taxon>
        <taxon>Sphaerotilaceae</taxon>
        <taxon>Roseateles</taxon>
    </lineage>
</organism>
<sequence length="85" mass="9383">MHEAAAFYEREGSAVVAARFVAEFKPLAALLVEPPEIGSPRTKGRRGLAMNVFPYTVVYRVIGEEIKILVVKHDSKRPGFGGRRA</sequence>
<gene>
    <name evidence="2" type="ORF">ACG02S_15830</name>
</gene>
<dbReference type="Gene3D" id="3.30.2310.20">
    <property type="entry name" value="RelE-like"/>
    <property type="match status" value="1"/>
</dbReference>
<dbReference type="Pfam" id="PF05016">
    <property type="entry name" value="ParE_toxin"/>
    <property type="match status" value="1"/>
</dbReference>
<dbReference type="EMBL" id="JBIGHY010000005">
    <property type="protein sequence ID" value="MFG6415368.1"/>
    <property type="molecule type" value="Genomic_DNA"/>
</dbReference>
<dbReference type="InterPro" id="IPR007712">
    <property type="entry name" value="RelE/ParE_toxin"/>
</dbReference>
<evidence type="ECO:0000313" key="3">
    <source>
        <dbReference type="Proteomes" id="UP001606300"/>
    </source>
</evidence>
<dbReference type="InterPro" id="IPR035093">
    <property type="entry name" value="RelE/ParE_toxin_dom_sf"/>
</dbReference>
<comment type="caution">
    <text evidence="2">The sequence shown here is derived from an EMBL/GenBank/DDBJ whole genome shotgun (WGS) entry which is preliminary data.</text>
</comment>
<evidence type="ECO:0000256" key="1">
    <source>
        <dbReference type="ARBA" id="ARBA00022649"/>
    </source>
</evidence>
<proteinExistence type="predicted"/>
<keyword evidence="3" id="KW-1185">Reference proteome</keyword>
<dbReference type="RefSeq" id="WP_394471552.1">
    <property type="nucleotide sequence ID" value="NZ_JBIGHY010000005.1"/>
</dbReference>
<name>A0ABW7ERS6_9BURK</name>
<protein>
    <submittedName>
        <fullName evidence="2">Type II toxin-antitoxin system RelE/ParE family toxin</fullName>
    </submittedName>
</protein>
<reference evidence="2 3" key="1">
    <citation type="submission" date="2024-09" db="EMBL/GenBank/DDBJ databases">
        <title>Novel species of the genus Pelomonas and Roseateles isolated from streams.</title>
        <authorList>
            <person name="Lu H."/>
        </authorList>
    </citation>
    <scope>NUCLEOTIDE SEQUENCE [LARGE SCALE GENOMIC DNA]</scope>
    <source>
        <strain evidence="2 3">DC23W</strain>
    </source>
</reference>
<accession>A0ABW7ERS6</accession>
<keyword evidence="1" id="KW-1277">Toxin-antitoxin system</keyword>